<evidence type="ECO:0000313" key="2">
    <source>
        <dbReference type="Proteomes" id="UP000008021"/>
    </source>
</evidence>
<sequence length="253" mass="27887">MYCRFDVRTHAHDGTVSTENGFPRCRFGGPRFPSISITPYLAFFIRKNATPNQSLVSLRSPFFLPLNRQSSRRAEESKAAGIDAAPPAPKRISPRARAAACLKLPEVSCPPSIRSSCIGAVHSALVLICRVILQDGTSRLACSLRASSLARVVVHPVWHRSGEIRCKKEAKLAVCSAALYLRPSLWVSRWRQGGKKRKRERELLAIPSSPARVQSPWIHLPPCIRAHKLESGEDSCDSYTSNTSTAKIATTMS</sequence>
<dbReference type="Proteomes" id="UP000008021">
    <property type="component" value="Chromosome 5"/>
</dbReference>
<dbReference type="Gramene" id="OMERI05G08350.2">
    <property type="protein sequence ID" value="OMERI05G08350.2"/>
    <property type="gene ID" value="OMERI05G08350"/>
</dbReference>
<name>A0A0E0DP51_9ORYZ</name>
<accession>A0A0E0DP51</accession>
<reference evidence="1" key="2">
    <citation type="submission" date="2018-05" db="EMBL/GenBank/DDBJ databases">
        <title>OmerRS3 (Oryza meridionalis Reference Sequence Version 3).</title>
        <authorList>
            <person name="Zhang J."/>
            <person name="Kudrna D."/>
            <person name="Lee S."/>
            <person name="Talag J."/>
            <person name="Welchert J."/>
            <person name="Wing R.A."/>
        </authorList>
    </citation>
    <scope>NUCLEOTIDE SEQUENCE [LARGE SCALE GENOMIC DNA]</scope>
    <source>
        <strain evidence="1">cv. OR44</strain>
    </source>
</reference>
<proteinExistence type="predicted"/>
<reference evidence="1" key="1">
    <citation type="submission" date="2015-04" db="UniProtKB">
        <authorList>
            <consortium name="EnsemblPlants"/>
        </authorList>
    </citation>
    <scope>IDENTIFICATION</scope>
</reference>
<protein>
    <submittedName>
        <fullName evidence="1">Uncharacterized protein</fullName>
    </submittedName>
</protein>
<dbReference type="HOGENOM" id="CLU_1099981_0_0_1"/>
<evidence type="ECO:0000313" key="1">
    <source>
        <dbReference type="EnsemblPlants" id="OMERI05G08350.2"/>
    </source>
</evidence>
<dbReference type="AlphaFoldDB" id="A0A0E0DP51"/>
<keyword evidence="2" id="KW-1185">Reference proteome</keyword>
<dbReference type="EnsemblPlants" id="OMERI05G08350.2">
    <property type="protein sequence ID" value="OMERI05G08350.2"/>
    <property type="gene ID" value="OMERI05G08350"/>
</dbReference>
<organism evidence="1">
    <name type="scientific">Oryza meridionalis</name>
    <dbReference type="NCBI Taxonomy" id="40149"/>
    <lineage>
        <taxon>Eukaryota</taxon>
        <taxon>Viridiplantae</taxon>
        <taxon>Streptophyta</taxon>
        <taxon>Embryophyta</taxon>
        <taxon>Tracheophyta</taxon>
        <taxon>Spermatophyta</taxon>
        <taxon>Magnoliopsida</taxon>
        <taxon>Liliopsida</taxon>
        <taxon>Poales</taxon>
        <taxon>Poaceae</taxon>
        <taxon>BOP clade</taxon>
        <taxon>Oryzoideae</taxon>
        <taxon>Oryzeae</taxon>
        <taxon>Oryzinae</taxon>
        <taxon>Oryza</taxon>
    </lineage>
</organism>